<name>A0A7H4LVH4_9ENTR</name>
<organism evidence="1 2">
    <name type="scientific">Klebsiella michiganensis</name>
    <dbReference type="NCBI Taxonomy" id="1134687"/>
    <lineage>
        <taxon>Bacteria</taxon>
        <taxon>Pseudomonadati</taxon>
        <taxon>Pseudomonadota</taxon>
        <taxon>Gammaproteobacteria</taxon>
        <taxon>Enterobacterales</taxon>
        <taxon>Enterobacteriaceae</taxon>
        <taxon>Klebsiella/Raoultella group</taxon>
        <taxon>Klebsiella</taxon>
    </lineage>
</organism>
<dbReference type="AlphaFoldDB" id="A0A7H4LVH4"/>
<accession>A0A7H4LVH4</accession>
<proteinExistence type="predicted"/>
<comment type="caution">
    <text evidence="1">The sequence shown here is derived from an EMBL/GenBank/DDBJ whole genome shotgun (WGS) entry which is preliminary data.</text>
</comment>
<dbReference type="EMBL" id="UGJR01000002">
    <property type="protein sequence ID" value="STR40150.1"/>
    <property type="molecule type" value="Genomic_DNA"/>
</dbReference>
<evidence type="ECO:0000313" key="1">
    <source>
        <dbReference type="EMBL" id="STR40150.1"/>
    </source>
</evidence>
<gene>
    <name evidence="1" type="ORF">NCTC11694_01300</name>
</gene>
<protein>
    <submittedName>
        <fullName evidence="1">Transcriptional regulator</fullName>
    </submittedName>
</protein>
<dbReference type="Proteomes" id="UP000255050">
    <property type="component" value="Unassembled WGS sequence"/>
</dbReference>
<evidence type="ECO:0000313" key="2">
    <source>
        <dbReference type="Proteomes" id="UP000255050"/>
    </source>
</evidence>
<sequence>MVTRLSQRSSLVIAAWGSPWRQGCRCDDHEQLVQLLRDKALQPLSDALSHHFEHIVASLCFERSGVTLPDFARLFAGYKEP</sequence>
<reference evidence="1 2" key="1">
    <citation type="submission" date="2018-06" db="EMBL/GenBank/DDBJ databases">
        <authorList>
            <consortium name="Pathogen Informatics"/>
            <person name="Doyle S."/>
        </authorList>
    </citation>
    <scope>NUCLEOTIDE SEQUENCE [LARGE SCALE GENOMIC DNA]</scope>
    <source>
        <strain evidence="1 2">NCTC11694</strain>
    </source>
</reference>